<organism evidence="2 3">
    <name type="scientific">Caerostris extrusa</name>
    <name type="common">Bark spider</name>
    <name type="synonym">Caerostris bankana</name>
    <dbReference type="NCBI Taxonomy" id="172846"/>
    <lineage>
        <taxon>Eukaryota</taxon>
        <taxon>Metazoa</taxon>
        <taxon>Ecdysozoa</taxon>
        <taxon>Arthropoda</taxon>
        <taxon>Chelicerata</taxon>
        <taxon>Arachnida</taxon>
        <taxon>Araneae</taxon>
        <taxon>Araneomorphae</taxon>
        <taxon>Entelegynae</taxon>
        <taxon>Araneoidea</taxon>
        <taxon>Araneidae</taxon>
        <taxon>Caerostris</taxon>
    </lineage>
</organism>
<keyword evidence="1" id="KW-0732">Signal</keyword>
<comment type="caution">
    <text evidence="2">The sequence shown here is derived from an EMBL/GenBank/DDBJ whole genome shotgun (WGS) entry which is preliminary data.</text>
</comment>
<protein>
    <recommendedName>
        <fullName evidence="4">Secreted protein</fullName>
    </recommendedName>
</protein>
<accession>A0AAV4MYL7</accession>
<dbReference type="AlphaFoldDB" id="A0AAV4MYL7"/>
<evidence type="ECO:0000313" key="3">
    <source>
        <dbReference type="Proteomes" id="UP001054945"/>
    </source>
</evidence>
<name>A0AAV4MYL7_CAEEX</name>
<gene>
    <name evidence="2" type="ORF">CEXT_305341</name>
</gene>
<reference evidence="2 3" key="1">
    <citation type="submission" date="2021-06" db="EMBL/GenBank/DDBJ databases">
        <title>Caerostris extrusa draft genome.</title>
        <authorList>
            <person name="Kono N."/>
            <person name="Arakawa K."/>
        </authorList>
    </citation>
    <scope>NUCLEOTIDE SEQUENCE [LARGE SCALE GENOMIC DNA]</scope>
</reference>
<sequence>MSRRSLWMLSLSSCIFLSSTTQEEWHRFSSMMDEVKGRAMLSCIKPLLANMVLWIRSLPSKSFLERSTLFWGHLLKNCQADHLFSRRRGVYVGDAKDSPASFSGVV</sequence>
<evidence type="ECO:0000256" key="1">
    <source>
        <dbReference type="SAM" id="SignalP"/>
    </source>
</evidence>
<keyword evidence="3" id="KW-1185">Reference proteome</keyword>
<feature type="signal peptide" evidence="1">
    <location>
        <begin position="1"/>
        <end position="22"/>
    </location>
</feature>
<evidence type="ECO:0000313" key="2">
    <source>
        <dbReference type="EMBL" id="GIX77055.1"/>
    </source>
</evidence>
<feature type="chain" id="PRO_5043752750" description="Secreted protein" evidence="1">
    <location>
        <begin position="23"/>
        <end position="106"/>
    </location>
</feature>
<dbReference type="Proteomes" id="UP001054945">
    <property type="component" value="Unassembled WGS sequence"/>
</dbReference>
<proteinExistence type="predicted"/>
<dbReference type="EMBL" id="BPLR01002712">
    <property type="protein sequence ID" value="GIX77055.1"/>
    <property type="molecule type" value="Genomic_DNA"/>
</dbReference>
<evidence type="ECO:0008006" key="4">
    <source>
        <dbReference type="Google" id="ProtNLM"/>
    </source>
</evidence>